<feature type="binding site" evidence="1">
    <location>
        <position position="6"/>
    </location>
    <ligand>
        <name>Zn(2+)</name>
        <dbReference type="ChEBI" id="CHEBI:29105"/>
    </ligand>
</feature>
<evidence type="ECO:0000259" key="2">
    <source>
        <dbReference type="PROSITE" id="PS51915"/>
    </source>
</evidence>
<feature type="binding site" evidence="1">
    <location>
        <position position="52"/>
    </location>
    <ligand>
        <name>Zn(2+)</name>
        <dbReference type="ChEBI" id="CHEBI:29105"/>
    </ligand>
</feature>
<dbReference type="InterPro" id="IPR012934">
    <property type="entry name" value="Znf_AD"/>
</dbReference>
<dbReference type="Proteomes" id="UP001152888">
    <property type="component" value="Unassembled WGS sequence"/>
</dbReference>
<keyword evidence="1" id="KW-0479">Metal-binding</keyword>
<feature type="domain" description="ZAD" evidence="2">
    <location>
        <begin position="4"/>
        <end position="79"/>
    </location>
</feature>
<keyword evidence="1" id="KW-0862">Zinc</keyword>
<dbReference type="InterPro" id="IPR013087">
    <property type="entry name" value="Znf_C2H2_type"/>
</dbReference>
<gene>
    <name evidence="3" type="ORF">ACAOBT_LOCUS5032</name>
</gene>
<dbReference type="PROSITE" id="PS51915">
    <property type="entry name" value="ZAD"/>
    <property type="match status" value="1"/>
</dbReference>
<dbReference type="GO" id="GO:0005634">
    <property type="term" value="C:nucleus"/>
    <property type="evidence" value="ECO:0007669"/>
    <property type="project" value="InterPro"/>
</dbReference>
<comment type="caution">
    <text evidence="3">The sequence shown here is derived from an EMBL/GenBank/DDBJ whole genome shotgun (WGS) entry which is preliminary data.</text>
</comment>
<reference evidence="3" key="1">
    <citation type="submission" date="2022-03" db="EMBL/GenBank/DDBJ databases">
        <authorList>
            <person name="Sayadi A."/>
        </authorList>
    </citation>
    <scope>NUCLEOTIDE SEQUENCE</scope>
</reference>
<proteinExistence type="predicted"/>
<dbReference type="AlphaFoldDB" id="A0A9P0NXM9"/>
<keyword evidence="4" id="KW-1185">Reference proteome</keyword>
<protein>
    <recommendedName>
        <fullName evidence="2">ZAD domain-containing protein</fullName>
    </recommendedName>
</protein>
<name>A0A9P0NXM9_ACAOB</name>
<keyword evidence="1" id="KW-0863">Zinc-finger</keyword>
<accession>A0A9P0NXM9</accession>
<dbReference type="OrthoDB" id="6783516at2759"/>
<feature type="binding site" evidence="1">
    <location>
        <position position="55"/>
    </location>
    <ligand>
        <name>Zn(2+)</name>
        <dbReference type="ChEBI" id="CHEBI:29105"/>
    </ligand>
</feature>
<dbReference type="EMBL" id="CAKOFQ010006705">
    <property type="protein sequence ID" value="CAH1963149.1"/>
    <property type="molecule type" value="Genomic_DNA"/>
</dbReference>
<organism evidence="3 4">
    <name type="scientific">Acanthoscelides obtectus</name>
    <name type="common">Bean weevil</name>
    <name type="synonym">Bruchus obtectus</name>
    <dbReference type="NCBI Taxonomy" id="200917"/>
    <lineage>
        <taxon>Eukaryota</taxon>
        <taxon>Metazoa</taxon>
        <taxon>Ecdysozoa</taxon>
        <taxon>Arthropoda</taxon>
        <taxon>Hexapoda</taxon>
        <taxon>Insecta</taxon>
        <taxon>Pterygota</taxon>
        <taxon>Neoptera</taxon>
        <taxon>Endopterygota</taxon>
        <taxon>Coleoptera</taxon>
        <taxon>Polyphaga</taxon>
        <taxon>Cucujiformia</taxon>
        <taxon>Chrysomeloidea</taxon>
        <taxon>Chrysomelidae</taxon>
        <taxon>Bruchinae</taxon>
        <taxon>Bruchini</taxon>
        <taxon>Acanthoscelides</taxon>
    </lineage>
</organism>
<evidence type="ECO:0000313" key="3">
    <source>
        <dbReference type="EMBL" id="CAH1963149.1"/>
    </source>
</evidence>
<evidence type="ECO:0000313" key="4">
    <source>
        <dbReference type="Proteomes" id="UP001152888"/>
    </source>
</evidence>
<dbReference type="GO" id="GO:0008270">
    <property type="term" value="F:zinc ion binding"/>
    <property type="evidence" value="ECO:0007669"/>
    <property type="project" value="UniProtKB-UniRule"/>
</dbReference>
<evidence type="ECO:0000256" key="1">
    <source>
        <dbReference type="PROSITE-ProRule" id="PRU01263"/>
    </source>
</evidence>
<dbReference type="PROSITE" id="PS00028">
    <property type="entry name" value="ZINC_FINGER_C2H2_1"/>
    <property type="match status" value="1"/>
</dbReference>
<feature type="binding site" evidence="1">
    <location>
        <position position="9"/>
    </location>
    <ligand>
        <name>Zn(2+)</name>
        <dbReference type="ChEBI" id="CHEBI:29105"/>
    </ligand>
</feature>
<sequence>MNTLLCKLCSSTHSLICLFGGKSKLIRKYIQTITQYTIGIEFEKNDPRQYICLTCIIQVYNCYVFKISSLENDKKFKTTLIKNNGNMGKIAQEDKDKLPELDELKQTFVPWLLAKRGSSTNSENEEKIKHCSIQTDVSSLNMVNAYSQCEPNEVKHTFVQTDSSPLNTVNTYSQCEILAVRHKKQMRDKNIQTYSDNYSKACQTDNENDTIKTRDISSQTDDYKNMSKCEIRNSFSIKRSLKDDNMLPEKCVAQLATFVENSLTGCKLPDKTELKVIISDFVEDNNTLSKAANMNIAEEKPILKCEESHLLENKILESDESYQKLEEDTLLKTPTGVKKPIPSLNSFSVLSPRSSGLLSVKDKVEHVHICSHCDVTLYSKKETKLHRRTHLKCIFCKKRCTSLRKVRIHMAFDCVKRPLPIVQLVPLEKSVDIEAKYPQVVERIRNKRKRTDSDMSL</sequence>